<evidence type="ECO:0000313" key="3">
    <source>
        <dbReference type="Proteomes" id="UP000474565"/>
    </source>
</evidence>
<dbReference type="Pfam" id="PF20329">
    <property type="entry name" value="DUF6624"/>
    <property type="match status" value="1"/>
</dbReference>
<keyword evidence="1" id="KW-0732">Signal</keyword>
<dbReference type="AlphaFoldDB" id="A0A6L8MHM0"/>
<evidence type="ECO:0000256" key="1">
    <source>
        <dbReference type="SAM" id="SignalP"/>
    </source>
</evidence>
<dbReference type="EMBL" id="WWCP01000003">
    <property type="protein sequence ID" value="MYM81382.1"/>
    <property type="molecule type" value="Genomic_DNA"/>
</dbReference>
<sequence>MYSMIFRRFLILVSFFACASPAWAVPEPEIAGQLEAMAAEDQALRARWTRDAPEIRAEVHRLDAAHEAALLDIIRRKGWPDIAMVGKPAAQAAWLVAQHGTPEFLKLCLPYMKAAADRGQMPQWAFALSVDRDLMYDGKPQRYGSQFQTGKDGKPHMYPVEDEAHLDERRAQVGLEPIAEYQALMSK</sequence>
<dbReference type="InterPro" id="IPR046732">
    <property type="entry name" value="DUF6624"/>
</dbReference>
<name>A0A6L8MHM0_9BURK</name>
<feature type="signal peptide" evidence="1">
    <location>
        <begin position="1"/>
        <end position="24"/>
    </location>
</feature>
<dbReference type="Proteomes" id="UP000474565">
    <property type="component" value="Unassembled WGS sequence"/>
</dbReference>
<evidence type="ECO:0000313" key="2">
    <source>
        <dbReference type="EMBL" id="MYM81382.1"/>
    </source>
</evidence>
<protein>
    <submittedName>
        <fullName evidence="2">Uncharacterized protein</fullName>
    </submittedName>
</protein>
<comment type="caution">
    <text evidence="2">The sequence shown here is derived from an EMBL/GenBank/DDBJ whole genome shotgun (WGS) entry which is preliminary data.</text>
</comment>
<accession>A0A6L8MHM0</accession>
<organism evidence="2 3">
    <name type="scientific">Duganella lactea</name>
    <dbReference type="NCBI Taxonomy" id="2692173"/>
    <lineage>
        <taxon>Bacteria</taxon>
        <taxon>Pseudomonadati</taxon>
        <taxon>Pseudomonadota</taxon>
        <taxon>Betaproteobacteria</taxon>
        <taxon>Burkholderiales</taxon>
        <taxon>Oxalobacteraceae</taxon>
        <taxon>Telluria group</taxon>
        <taxon>Duganella</taxon>
    </lineage>
</organism>
<gene>
    <name evidence="2" type="ORF">GTP44_05345</name>
</gene>
<reference evidence="2 3" key="1">
    <citation type="submission" date="2019-12" db="EMBL/GenBank/DDBJ databases">
        <title>Novel species isolated from a subtropical stream in China.</title>
        <authorList>
            <person name="Lu H."/>
        </authorList>
    </citation>
    <scope>NUCLEOTIDE SEQUENCE [LARGE SCALE GENOMIC DNA]</scope>
    <source>
        <strain evidence="2 3">FT50W</strain>
    </source>
</reference>
<proteinExistence type="predicted"/>
<feature type="chain" id="PRO_5026905008" evidence="1">
    <location>
        <begin position="25"/>
        <end position="187"/>
    </location>
</feature>